<sequence length="37" mass="4417">MFHLRTSSHITLTWFPRVDFLKICTRKKLLSYSVPPP</sequence>
<dbReference type="EMBL" id="GBXM01087865">
    <property type="protein sequence ID" value="JAH20712.1"/>
    <property type="molecule type" value="Transcribed_RNA"/>
</dbReference>
<proteinExistence type="predicted"/>
<organism evidence="1">
    <name type="scientific">Anguilla anguilla</name>
    <name type="common">European freshwater eel</name>
    <name type="synonym">Muraena anguilla</name>
    <dbReference type="NCBI Taxonomy" id="7936"/>
    <lineage>
        <taxon>Eukaryota</taxon>
        <taxon>Metazoa</taxon>
        <taxon>Chordata</taxon>
        <taxon>Craniata</taxon>
        <taxon>Vertebrata</taxon>
        <taxon>Euteleostomi</taxon>
        <taxon>Actinopterygii</taxon>
        <taxon>Neopterygii</taxon>
        <taxon>Teleostei</taxon>
        <taxon>Anguilliformes</taxon>
        <taxon>Anguillidae</taxon>
        <taxon>Anguilla</taxon>
    </lineage>
</organism>
<reference evidence="1" key="2">
    <citation type="journal article" date="2015" name="Fish Shellfish Immunol.">
        <title>Early steps in the European eel (Anguilla anguilla)-Vibrio vulnificus interaction in the gills: Role of the RtxA13 toxin.</title>
        <authorList>
            <person name="Callol A."/>
            <person name="Pajuelo D."/>
            <person name="Ebbesson L."/>
            <person name="Teles M."/>
            <person name="MacKenzie S."/>
            <person name="Amaro C."/>
        </authorList>
    </citation>
    <scope>NUCLEOTIDE SEQUENCE</scope>
</reference>
<reference evidence="1" key="1">
    <citation type="submission" date="2014-11" db="EMBL/GenBank/DDBJ databases">
        <authorList>
            <person name="Amaro Gonzalez C."/>
        </authorList>
    </citation>
    <scope>NUCLEOTIDE SEQUENCE</scope>
</reference>
<accession>A0A0E9QW77</accession>
<evidence type="ECO:0000313" key="1">
    <source>
        <dbReference type="EMBL" id="JAH20712.1"/>
    </source>
</evidence>
<name>A0A0E9QW77_ANGAN</name>
<protein>
    <submittedName>
        <fullName evidence="1">Uncharacterized protein</fullName>
    </submittedName>
</protein>
<dbReference type="AlphaFoldDB" id="A0A0E9QW77"/>